<keyword evidence="1" id="KW-0378">Hydrolase</keyword>
<dbReference type="InterPro" id="IPR006439">
    <property type="entry name" value="HAD-SF_hydro_IA"/>
</dbReference>
<dbReference type="EMBL" id="ADKM02000100">
    <property type="protein sequence ID" value="EGC02287.1"/>
    <property type="molecule type" value="Genomic_DNA"/>
</dbReference>
<dbReference type="InterPro" id="IPR041492">
    <property type="entry name" value="HAD_2"/>
</dbReference>
<dbReference type="NCBIfam" id="TIGR01549">
    <property type="entry name" value="HAD-SF-IA-v1"/>
    <property type="match status" value="1"/>
</dbReference>
<organism evidence="1 2">
    <name type="scientific">Ruminococcus albus 8</name>
    <dbReference type="NCBI Taxonomy" id="246199"/>
    <lineage>
        <taxon>Bacteria</taxon>
        <taxon>Bacillati</taxon>
        <taxon>Bacillota</taxon>
        <taxon>Clostridia</taxon>
        <taxon>Eubacteriales</taxon>
        <taxon>Oscillospiraceae</taxon>
        <taxon>Ruminococcus</taxon>
    </lineage>
</organism>
<dbReference type="GO" id="GO:0006281">
    <property type="term" value="P:DNA repair"/>
    <property type="evidence" value="ECO:0007669"/>
    <property type="project" value="TreeGrafter"/>
</dbReference>
<dbReference type="SUPFAM" id="SSF56784">
    <property type="entry name" value="HAD-like"/>
    <property type="match status" value="1"/>
</dbReference>
<gene>
    <name evidence="1" type="ORF">CUS_5807</name>
</gene>
<dbReference type="InterPro" id="IPR036412">
    <property type="entry name" value="HAD-like_sf"/>
</dbReference>
<protein>
    <submittedName>
        <fullName evidence="1">HAD hydrolase, family IA, variant 1</fullName>
    </submittedName>
</protein>
<dbReference type="OrthoDB" id="9807630at2"/>
<dbReference type="Proteomes" id="UP000004259">
    <property type="component" value="Unassembled WGS sequence"/>
</dbReference>
<dbReference type="AlphaFoldDB" id="E9SEP8"/>
<keyword evidence="2" id="KW-1185">Reference proteome</keyword>
<dbReference type="PANTHER" id="PTHR43434">
    <property type="entry name" value="PHOSPHOGLYCOLATE PHOSPHATASE"/>
    <property type="match status" value="1"/>
</dbReference>
<dbReference type="GO" id="GO:0008967">
    <property type="term" value="F:phosphoglycolate phosphatase activity"/>
    <property type="evidence" value="ECO:0007669"/>
    <property type="project" value="TreeGrafter"/>
</dbReference>
<evidence type="ECO:0000313" key="1">
    <source>
        <dbReference type="EMBL" id="EGC02287.1"/>
    </source>
</evidence>
<sequence>MKDYKAYIFDFDLTLADSSEGILECFKHSLKHFGCPVPDDRTIYNTIGLTLQDSFDVLTNTPMNPLRDEMRKVYVEKANEVMSAHTYFYSDTLAVMEGLREKGAKVAIVSSKMRYRIVESFEMQLHAHPYDLIVGLDDVPVPKPDPMGLEKAMDILGVKAEEVLYVGDSYIDAEAAVNAGVDFAAVTTGSTDRERFEEYPHVAMGGSLTEALEKNMNLM</sequence>
<dbReference type="Pfam" id="PF13419">
    <property type="entry name" value="HAD_2"/>
    <property type="match status" value="1"/>
</dbReference>
<dbReference type="RefSeq" id="WP_002851284.1">
    <property type="nucleotide sequence ID" value="NZ_ADKM02000100.1"/>
</dbReference>
<dbReference type="eggNOG" id="COG0546">
    <property type="taxonomic scope" value="Bacteria"/>
</dbReference>
<dbReference type="SFLD" id="SFLDG01129">
    <property type="entry name" value="C1.5:_HAD__Beta-PGM__Phosphata"/>
    <property type="match status" value="1"/>
</dbReference>
<dbReference type="InterPro" id="IPR023214">
    <property type="entry name" value="HAD_sf"/>
</dbReference>
<dbReference type="InterPro" id="IPR023198">
    <property type="entry name" value="PGP-like_dom2"/>
</dbReference>
<comment type="caution">
    <text evidence="1">The sequence shown here is derived from an EMBL/GenBank/DDBJ whole genome shotgun (WGS) entry which is preliminary data.</text>
</comment>
<proteinExistence type="predicted"/>
<dbReference type="Gene3D" id="1.10.150.240">
    <property type="entry name" value="Putative phosphatase, domain 2"/>
    <property type="match status" value="1"/>
</dbReference>
<dbReference type="Gene3D" id="3.40.50.1000">
    <property type="entry name" value="HAD superfamily/HAD-like"/>
    <property type="match status" value="1"/>
</dbReference>
<accession>E9SEP8</accession>
<dbReference type="InterPro" id="IPR050155">
    <property type="entry name" value="HAD-like_hydrolase_sf"/>
</dbReference>
<reference evidence="1 2" key="1">
    <citation type="submission" date="2011-02" db="EMBL/GenBank/DDBJ databases">
        <authorList>
            <person name="Nelson K.E."/>
            <person name="Sutton G."/>
            <person name="Torralba M."/>
            <person name="Durkin S."/>
            <person name="Harkins D."/>
            <person name="Montgomery R."/>
            <person name="Ziemer C."/>
            <person name="Klaassens E."/>
            <person name="Ocuiv P."/>
            <person name="Morrison M."/>
        </authorList>
    </citation>
    <scope>NUCLEOTIDE SEQUENCE [LARGE SCALE GENOMIC DNA]</scope>
    <source>
        <strain evidence="1 2">8</strain>
    </source>
</reference>
<dbReference type="STRING" id="246199.CUS_5807"/>
<dbReference type="SFLD" id="SFLDS00003">
    <property type="entry name" value="Haloacid_Dehalogenase"/>
    <property type="match status" value="1"/>
</dbReference>
<dbReference type="PANTHER" id="PTHR43434:SF1">
    <property type="entry name" value="PHOSPHOGLYCOLATE PHOSPHATASE"/>
    <property type="match status" value="1"/>
</dbReference>
<name>E9SEP8_RUMAL</name>
<dbReference type="PRINTS" id="PR00413">
    <property type="entry name" value="HADHALOGNASE"/>
</dbReference>
<evidence type="ECO:0000313" key="2">
    <source>
        <dbReference type="Proteomes" id="UP000004259"/>
    </source>
</evidence>